<reference evidence="1 2" key="1">
    <citation type="submission" date="2017-05" db="EMBL/GenBank/DDBJ databases">
        <title>Genome sequence of Candidatus Fukatsuia symbiotica and Candidatus Hamiltonella defensa from Acyrthosiphon pisum strain 5D.</title>
        <authorList>
            <person name="Patel V.A."/>
            <person name="Chevignon G."/>
            <person name="Russell J.A."/>
            <person name="Oliver K.M."/>
        </authorList>
    </citation>
    <scope>NUCLEOTIDE SEQUENCE [LARGE SCALE GENOMIC DNA]</scope>
    <source>
        <strain evidence="1 2">5D</strain>
    </source>
</reference>
<proteinExistence type="predicted"/>
<evidence type="ECO:0000313" key="1">
    <source>
        <dbReference type="EMBL" id="AWK14526.1"/>
    </source>
</evidence>
<sequence length="69" mass="8037">MMTIKLKPKIRYRYDDPIKIVDNFLVQSGLNTVFPWRHPADRRPSIQSINALIKMLDQAEAILAEKGDR</sequence>
<accession>A0A2U8I5T9</accession>
<dbReference type="RefSeq" id="WP_119797481.1">
    <property type="nucleotide sequence ID" value="NZ_CP021659.1"/>
</dbReference>
<dbReference type="Proteomes" id="UP000261875">
    <property type="component" value="Chromosome"/>
</dbReference>
<gene>
    <name evidence="1" type="ORF">CCS41_08635</name>
</gene>
<dbReference type="AlphaFoldDB" id="A0A2U8I5T9"/>
<keyword evidence="2" id="KW-1185">Reference proteome</keyword>
<name>A0A2U8I5T9_9GAMM</name>
<organism evidence="1 2">
    <name type="scientific">Candidatus Fukatsuia symbiotica</name>
    <dbReference type="NCBI Taxonomy" id="1878942"/>
    <lineage>
        <taxon>Bacteria</taxon>
        <taxon>Pseudomonadati</taxon>
        <taxon>Pseudomonadota</taxon>
        <taxon>Gammaproteobacteria</taxon>
        <taxon>Enterobacterales</taxon>
        <taxon>Yersiniaceae</taxon>
        <taxon>Candidatus Fukatsuia</taxon>
    </lineage>
</organism>
<dbReference type="EMBL" id="CP021659">
    <property type="protein sequence ID" value="AWK14526.1"/>
    <property type="molecule type" value="Genomic_DNA"/>
</dbReference>
<evidence type="ECO:0000313" key="2">
    <source>
        <dbReference type="Proteomes" id="UP000261875"/>
    </source>
</evidence>
<dbReference type="KEGG" id="fsm:CCS41_08635"/>
<protein>
    <submittedName>
        <fullName evidence="1">Uncharacterized protein</fullName>
    </submittedName>
</protein>